<dbReference type="EMBL" id="REFR01000010">
    <property type="protein sequence ID" value="RMB08673.1"/>
    <property type="molecule type" value="Genomic_DNA"/>
</dbReference>
<dbReference type="OrthoDB" id="9802426at2"/>
<dbReference type="RefSeq" id="WP_121938017.1">
    <property type="nucleotide sequence ID" value="NZ_REFR01000010.1"/>
</dbReference>
<evidence type="ECO:0000259" key="9">
    <source>
        <dbReference type="PROSITE" id="PS51755"/>
    </source>
</evidence>
<keyword evidence="3" id="KW-0805">Transcription regulation</keyword>
<dbReference type="GO" id="GO:0000976">
    <property type="term" value="F:transcription cis-regulatory region binding"/>
    <property type="evidence" value="ECO:0007669"/>
    <property type="project" value="TreeGrafter"/>
</dbReference>
<dbReference type="Gene3D" id="6.10.250.690">
    <property type="match status" value="1"/>
</dbReference>
<keyword evidence="5" id="KW-0804">Transcription</keyword>
<evidence type="ECO:0000256" key="2">
    <source>
        <dbReference type="ARBA" id="ARBA00023012"/>
    </source>
</evidence>
<evidence type="ECO:0000256" key="3">
    <source>
        <dbReference type="ARBA" id="ARBA00023015"/>
    </source>
</evidence>
<dbReference type="Pfam" id="PF00072">
    <property type="entry name" value="Response_reg"/>
    <property type="match status" value="1"/>
</dbReference>
<keyword evidence="1 6" id="KW-0597">Phosphoprotein</keyword>
<dbReference type="PROSITE" id="PS50110">
    <property type="entry name" value="RESPONSE_REGULATORY"/>
    <property type="match status" value="1"/>
</dbReference>
<dbReference type="InterPro" id="IPR001867">
    <property type="entry name" value="OmpR/PhoB-type_DNA-bd"/>
</dbReference>
<comment type="caution">
    <text evidence="10">The sequence shown here is derived from an EMBL/GenBank/DDBJ whole genome shotgun (WGS) entry which is preliminary data.</text>
</comment>
<evidence type="ECO:0000256" key="4">
    <source>
        <dbReference type="ARBA" id="ARBA00023125"/>
    </source>
</evidence>
<keyword evidence="2" id="KW-0902">Two-component regulatory system</keyword>
<evidence type="ECO:0000256" key="1">
    <source>
        <dbReference type="ARBA" id="ARBA00022553"/>
    </source>
</evidence>
<dbReference type="PANTHER" id="PTHR48111">
    <property type="entry name" value="REGULATOR OF RPOS"/>
    <property type="match status" value="1"/>
</dbReference>
<dbReference type="InterPro" id="IPR039420">
    <property type="entry name" value="WalR-like"/>
</dbReference>
<dbReference type="PANTHER" id="PTHR48111:SF22">
    <property type="entry name" value="REGULATOR OF RPOS"/>
    <property type="match status" value="1"/>
</dbReference>
<reference evidence="10 11" key="1">
    <citation type="submission" date="2018-10" db="EMBL/GenBank/DDBJ databases">
        <title>Genomic Encyclopedia of Archaeal and Bacterial Type Strains, Phase II (KMG-II): from individual species to whole genera.</title>
        <authorList>
            <person name="Goeker M."/>
        </authorList>
    </citation>
    <scope>NUCLEOTIDE SEQUENCE [LARGE SCALE GENOMIC DNA]</scope>
    <source>
        <strain evidence="10 11">DSM 25217</strain>
    </source>
</reference>
<dbReference type="Gene3D" id="3.40.50.2300">
    <property type="match status" value="1"/>
</dbReference>
<dbReference type="InterPro" id="IPR016032">
    <property type="entry name" value="Sig_transdc_resp-reg_C-effctor"/>
</dbReference>
<dbReference type="GO" id="GO:0005829">
    <property type="term" value="C:cytosol"/>
    <property type="evidence" value="ECO:0007669"/>
    <property type="project" value="TreeGrafter"/>
</dbReference>
<feature type="domain" description="OmpR/PhoB-type" evidence="9">
    <location>
        <begin position="124"/>
        <end position="221"/>
    </location>
</feature>
<protein>
    <submittedName>
        <fullName evidence="10">DNA-binding response OmpR family regulator</fullName>
    </submittedName>
</protein>
<dbReference type="Proteomes" id="UP000271227">
    <property type="component" value="Unassembled WGS sequence"/>
</dbReference>
<dbReference type="Gene3D" id="1.10.10.10">
    <property type="entry name" value="Winged helix-like DNA-binding domain superfamily/Winged helix DNA-binding domain"/>
    <property type="match status" value="1"/>
</dbReference>
<proteinExistence type="predicted"/>
<name>A0A3M0CXM6_9PROT</name>
<gene>
    <name evidence="10" type="ORF">BXY39_1309</name>
</gene>
<dbReference type="InParanoid" id="A0A3M0CXM6"/>
<dbReference type="SMART" id="SM00448">
    <property type="entry name" value="REC"/>
    <property type="match status" value="1"/>
</dbReference>
<dbReference type="SUPFAM" id="SSF52172">
    <property type="entry name" value="CheY-like"/>
    <property type="match status" value="1"/>
</dbReference>
<dbReference type="SUPFAM" id="SSF46894">
    <property type="entry name" value="C-terminal effector domain of the bipartite response regulators"/>
    <property type="match status" value="1"/>
</dbReference>
<evidence type="ECO:0000256" key="5">
    <source>
        <dbReference type="ARBA" id="ARBA00023163"/>
    </source>
</evidence>
<dbReference type="CDD" id="cd00383">
    <property type="entry name" value="trans_reg_C"/>
    <property type="match status" value="1"/>
</dbReference>
<evidence type="ECO:0000313" key="10">
    <source>
        <dbReference type="EMBL" id="RMB08673.1"/>
    </source>
</evidence>
<dbReference type="PROSITE" id="PS51755">
    <property type="entry name" value="OMPR_PHOB"/>
    <property type="match status" value="1"/>
</dbReference>
<dbReference type="SMART" id="SM00862">
    <property type="entry name" value="Trans_reg_C"/>
    <property type="match status" value="1"/>
</dbReference>
<evidence type="ECO:0000313" key="11">
    <source>
        <dbReference type="Proteomes" id="UP000271227"/>
    </source>
</evidence>
<sequence length="226" mass="25310">MRVLIIEDNLDIQANIADYLEREFDLDFAYRGDQGLELALAHDYDVIVLDLSLPGRDGIDVCHTYKRKAGLQAPIIMLTARDTIDDKETGFTAGADDYLVKPFSLRELKIRIRALARRPKARMKQALHYRGLSLDRGTAEISAEGRSRTLNDKECTLLALLMEAAPDTVATDTISYALWGDEPPESGVLRTHIYNLRQSLKALGRAHLLKTLRGKGYALREQDSGP</sequence>
<dbReference type="CDD" id="cd17574">
    <property type="entry name" value="REC_OmpR"/>
    <property type="match status" value="1"/>
</dbReference>
<dbReference type="AlphaFoldDB" id="A0A3M0CXM6"/>
<feature type="modified residue" description="4-aspartylphosphate" evidence="6">
    <location>
        <position position="50"/>
    </location>
</feature>
<feature type="DNA-binding region" description="OmpR/PhoB-type" evidence="7">
    <location>
        <begin position="124"/>
        <end position="221"/>
    </location>
</feature>
<dbReference type="GO" id="GO:0006355">
    <property type="term" value="P:regulation of DNA-templated transcription"/>
    <property type="evidence" value="ECO:0007669"/>
    <property type="project" value="InterPro"/>
</dbReference>
<feature type="domain" description="Response regulatory" evidence="8">
    <location>
        <begin position="2"/>
        <end position="116"/>
    </location>
</feature>
<dbReference type="InterPro" id="IPR001789">
    <property type="entry name" value="Sig_transdc_resp-reg_receiver"/>
</dbReference>
<evidence type="ECO:0000256" key="7">
    <source>
        <dbReference type="PROSITE-ProRule" id="PRU01091"/>
    </source>
</evidence>
<keyword evidence="4 7" id="KW-0238">DNA-binding</keyword>
<dbReference type="GO" id="GO:0032993">
    <property type="term" value="C:protein-DNA complex"/>
    <property type="evidence" value="ECO:0007669"/>
    <property type="project" value="TreeGrafter"/>
</dbReference>
<dbReference type="InterPro" id="IPR036388">
    <property type="entry name" value="WH-like_DNA-bd_sf"/>
</dbReference>
<evidence type="ECO:0000259" key="8">
    <source>
        <dbReference type="PROSITE" id="PS50110"/>
    </source>
</evidence>
<accession>A0A3M0CXM6</accession>
<keyword evidence="11" id="KW-1185">Reference proteome</keyword>
<dbReference type="Pfam" id="PF00486">
    <property type="entry name" value="Trans_reg_C"/>
    <property type="match status" value="1"/>
</dbReference>
<dbReference type="GO" id="GO:0000156">
    <property type="term" value="F:phosphorelay response regulator activity"/>
    <property type="evidence" value="ECO:0007669"/>
    <property type="project" value="TreeGrafter"/>
</dbReference>
<organism evidence="10 11">
    <name type="scientific">Eilatimonas milleporae</name>
    <dbReference type="NCBI Taxonomy" id="911205"/>
    <lineage>
        <taxon>Bacteria</taxon>
        <taxon>Pseudomonadati</taxon>
        <taxon>Pseudomonadota</taxon>
        <taxon>Alphaproteobacteria</taxon>
        <taxon>Kordiimonadales</taxon>
        <taxon>Kordiimonadaceae</taxon>
        <taxon>Eilatimonas</taxon>
    </lineage>
</organism>
<dbReference type="InterPro" id="IPR011006">
    <property type="entry name" value="CheY-like_superfamily"/>
</dbReference>
<evidence type="ECO:0000256" key="6">
    <source>
        <dbReference type="PROSITE-ProRule" id="PRU00169"/>
    </source>
</evidence>